<evidence type="ECO:0000313" key="15">
    <source>
        <dbReference type="Proteomes" id="UP000230935"/>
    </source>
</evidence>
<evidence type="ECO:0000256" key="13">
    <source>
        <dbReference type="RuleBase" id="RU003785"/>
    </source>
</evidence>
<protein>
    <recommendedName>
        <fullName evidence="10">tRNA dimethylallyltransferase</fullName>
        <ecNumber evidence="10">2.5.1.75</ecNumber>
    </recommendedName>
    <alternativeName>
        <fullName evidence="10">Dimethylallyl diphosphate:tRNA dimethylallyltransferase</fullName>
        <shortName evidence="10">DMAPP:tRNA dimethylallyltransferase</shortName>
        <shortName evidence="10">DMATase</shortName>
    </alternativeName>
    <alternativeName>
        <fullName evidence="10">Isopentenyl-diphosphate:tRNA isopentenyltransferase</fullName>
        <shortName evidence="10">IPP transferase</shortName>
        <shortName evidence="10">IPPT</shortName>
        <shortName evidence="10">IPTase</shortName>
    </alternativeName>
</protein>
<evidence type="ECO:0000313" key="14">
    <source>
        <dbReference type="EMBL" id="PIS05635.1"/>
    </source>
</evidence>
<proteinExistence type="inferred from homology"/>
<dbReference type="InterPro" id="IPR039657">
    <property type="entry name" value="Dimethylallyltransferase"/>
</dbReference>
<gene>
    <name evidence="10" type="primary">miaA</name>
    <name evidence="14" type="ORF">COT81_00110</name>
</gene>
<dbReference type="Gene3D" id="1.10.20.140">
    <property type="match status" value="1"/>
</dbReference>
<evidence type="ECO:0000256" key="9">
    <source>
        <dbReference type="ARBA" id="ARBA00049563"/>
    </source>
</evidence>
<reference evidence="15" key="1">
    <citation type="submission" date="2017-09" db="EMBL/GenBank/DDBJ databases">
        <title>Depth-based differentiation of microbial function through sediment-hosted aquifers and enrichment of novel symbionts in the deep terrestrial subsurface.</title>
        <authorList>
            <person name="Probst A.J."/>
            <person name="Ladd B."/>
            <person name="Jarett J.K."/>
            <person name="Geller-Mcgrath D.E."/>
            <person name="Sieber C.M.K."/>
            <person name="Emerson J.B."/>
            <person name="Anantharaman K."/>
            <person name="Thomas B.C."/>
            <person name="Malmstrom R."/>
            <person name="Stieglmeier M."/>
            <person name="Klingl A."/>
            <person name="Woyke T."/>
            <person name="Ryan C.M."/>
            <person name="Banfield J.F."/>
        </authorList>
    </citation>
    <scope>NUCLEOTIDE SEQUENCE [LARGE SCALE GENOMIC DNA]</scope>
</reference>
<comment type="similarity">
    <text evidence="3 10 13">Belongs to the IPP transferase family.</text>
</comment>
<sequence>MMNKIVLICGPTATGKTKLAVKLARLFNGEIISADSRQVYKGMDIGTGKDLHEYGKVKYHLIDIVKPQTQFTVAHFQKYATRALNDIWRRGKLPIIVGGTGLYIDALLKGYQLPSQSDNKIRRRLDNYTLKQLLALLKKIDYSTYKIIDKKNRRRVQRALEIYYATGKTKFELAKKFTPKYQVIKLGLFLSKPELNKKIEQRLKLRIKQGMIQEVKRLHDQGVSWKRFDQIGLEYRQTAKLLKGEYGEDEYFKILNHEIQLFAKRQMTWLKRDNEIYWIKSFSEAKKLVKDFL</sequence>
<dbReference type="GO" id="GO:0005524">
    <property type="term" value="F:ATP binding"/>
    <property type="evidence" value="ECO:0007669"/>
    <property type="project" value="UniProtKB-UniRule"/>
</dbReference>
<dbReference type="InterPro" id="IPR018022">
    <property type="entry name" value="IPT"/>
</dbReference>
<evidence type="ECO:0000256" key="10">
    <source>
        <dbReference type="HAMAP-Rule" id="MF_00185"/>
    </source>
</evidence>
<feature type="site" description="Interaction with substrate tRNA" evidence="10">
    <location>
        <position position="100"/>
    </location>
</feature>
<feature type="site" description="Interaction with substrate tRNA" evidence="10">
    <location>
        <position position="122"/>
    </location>
</feature>
<comment type="function">
    <text evidence="2 10 12">Catalyzes the transfer of a dimethylallyl group onto the adenine at position 37 in tRNAs that read codons beginning with uridine, leading to the formation of N6-(dimethylallyl)adenosine (i(6)A).</text>
</comment>
<comment type="cofactor">
    <cofactor evidence="1 10">
        <name>Mg(2+)</name>
        <dbReference type="ChEBI" id="CHEBI:18420"/>
    </cofactor>
</comment>
<accession>A0A2H0W2N3</accession>
<evidence type="ECO:0000256" key="6">
    <source>
        <dbReference type="ARBA" id="ARBA00022741"/>
    </source>
</evidence>
<keyword evidence="8 10" id="KW-0460">Magnesium</keyword>
<dbReference type="EMBL" id="PEZZ01000001">
    <property type="protein sequence ID" value="PIS05635.1"/>
    <property type="molecule type" value="Genomic_DNA"/>
</dbReference>
<evidence type="ECO:0000256" key="1">
    <source>
        <dbReference type="ARBA" id="ARBA00001946"/>
    </source>
</evidence>
<comment type="catalytic activity">
    <reaction evidence="9 10 11">
        <text>adenosine(37) in tRNA + dimethylallyl diphosphate = N(6)-dimethylallyladenosine(37) in tRNA + diphosphate</text>
        <dbReference type="Rhea" id="RHEA:26482"/>
        <dbReference type="Rhea" id="RHEA-COMP:10162"/>
        <dbReference type="Rhea" id="RHEA-COMP:10375"/>
        <dbReference type="ChEBI" id="CHEBI:33019"/>
        <dbReference type="ChEBI" id="CHEBI:57623"/>
        <dbReference type="ChEBI" id="CHEBI:74411"/>
        <dbReference type="ChEBI" id="CHEBI:74415"/>
        <dbReference type="EC" id="2.5.1.75"/>
    </reaction>
</comment>
<evidence type="ECO:0000256" key="8">
    <source>
        <dbReference type="ARBA" id="ARBA00022842"/>
    </source>
</evidence>
<dbReference type="SUPFAM" id="SSF52540">
    <property type="entry name" value="P-loop containing nucleoside triphosphate hydrolases"/>
    <property type="match status" value="1"/>
</dbReference>
<feature type="binding site" evidence="10">
    <location>
        <begin position="10"/>
        <end position="17"/>
    </location>
    <ligand>
        <name>ATP</name>
        <dbReference type="ChEBI" id="CHEBI:30616"/>
    </ligand>
</feature>
<keyword evidence="4 10" id="KW-0808">Transferase</keyword>
<comment type="caution">
    <text evidence="10">Lacks conserved residue(s) required for the propagation of feature annotation.</text>
</comment>
<dbReference type="AlphaFoldDB" id="A0A2H0W2N3"/>
<comment type="subunit">
    <text evidence="10">Monomer.</text>
</comment>
<evidence type="ECO:0000256" key="11">
    <source>
        <dbReference type="RuleBase" id="RU003783"/>
    </source>
</evidence>
<evidence type="ECO:0000256" key="5">
    <source>
        <dbReference type="ARBA" id="ARBA00022694"/>
    </source>
</evidence>
<keyword evidence="7 10" id="KW-0067">ATP-binding</keyword>
<dbReference type="EC" id="2.5.1.75" evidence="10"/>
<dbReference type="InterPro" id="IPR027417">
    <property type="entry name" value="P-loop_NTPase"/>
</dbReference>
<dbReference type="Pfam" id="PF01715">
    <property type="entry name" value="IPPT"/>
    <property type="match status" value="1"/>
</dbReference>
<feature type="binding site" evidence="10">
    <location>
        <begin position="12"/>
        <end position="17"/>
    </location>
    <ligand>
        <name>substrate</name>
    </ligand>
</feature>
<evidence type="ECO:0000256" key="2">
    <source>
        <dbReference type="ARBA" id="ARBA00003213"/>
    </source>
</evidence>
<feature type="region of interest" description="Interaction with substrate tRNA" evidence="10">
    <location>
        <begin position="35"/>
        <end position="38"/>
    </location>
</feature>
<dbReference type="Gene3D" id="3.40.50.300">
    <property type="entry name" value="P-loop containing nucleotide triphosphate hydrolases"/>
    <property type="match status" value="1"/>
</dbReference>
<dbReference type="NCBIfam" id="TIGR00174">
    <property type="entry name" value="miaA"/>
    <property type="match status" value="1"/>
</dbReference>
<dbReference type="Proteomes" id="UP000230935">
    <property type="component" value="Unassembled WGS sequence"/>
</dbReference>
<dbReference type="HAMAP" id="MF_00185">
    <property type="entry name" value="IPP_trans"/>
    <property type="match status" value="1"/>
</dbReference>
<keyword evidence="6 10" id="KW-0547">Nucleotide-binding</keyword>
<evidence type="ECO:0000256" key="7">
    <source>
        <dbReference type="ARBA" id="ARBA00022840"/>
    </source>
</evidence>
<dbReference type="GO" id="GO:0006400">
    <property type="term" value="P:tRNA modification"/>
    <property type="evidence" value="ECO:0007669"/>
    <property type="project" value="TreeGrafter"/>
</dbReference>
<keyword evidence="5 10" id="KW-0819">tRNA processing</keyword>
<evidence type="ECO:0000256" key="3">
    <source>
        <dbReference type="ARBA" id="ARBA00005842"/>
    </source>
</evidence>
<evidence type="ECO:0000256" key="12">
    <source>
        <dbReference type="RuleBase" id="RU003784"/>
    </source>
</evidence>
<comment type="caution">
    <text evidence="14">The sequence shown here is derived from an EMBL/GenBank/DDBJ whole genome shotgun (WGS) entry which is preliminary data.</text>
</comment>
<dbReference type="PANTHER" id="PTHR11088">
    <property type="entry name" value="TRNA DIMETHYLALLYLTRANSFERASE"/>
    <property type="match status" value="1"/>
</dbReference>
<dbReference type="PANTHER" id="PTHR11088:SF60">
    <property type="entry name" value="TRNA DIMETHYLALLYLTRANSFERASE"/>
    <property type="match status" value="1"/>
</dbReference>
<evidence type="ECO:0000256" key="4">
    <source>
        <dbReference type="ARBA" id="ARBA00022679"/>
    </source>
</evidence>
<organism evidence="14 15">
    <name type="scientific">Candidatus Buchananbacteria bacterium CG10_big_fil_rev_8_21_14_0_10_42_9</name>
    <dbReference type="NCBI Taxonomy" id="1974526"/>
    <lineage>
        <taxon>Bacteria</taxon>
        <taxon>Candidatus Buchananiibacteriota</taxon>
    </lineage>
</organism>
<dbReference type="GO" id="GO:0052381">
    <property type="term" value="F:tRNA dimethylallyltransferase activity"/>
    <property type="evidence" value="ECO:0007669"/>
    <property type="project" value="UniProtKB-UniRule"/>
</dbReference>
<name>A0A2H0W2N3_9BACT</name>